<evidence type="ECO:0000313" key="1">
    <source>
        <dbReference type="EMBL" id="MFB2714658.1"/>
    </source>
</evidence>
<organism evidence="1 2">
    <name type="scientific">Marinobacter shengliensis</name>
    <dbReference type="NCBI Taxonomy" id="1389223"/>
    <lineage>
        <taxon>Bacteria</taxon>
        <taxon>Pseudomonadati</taxon>
        <taxon>Pseudomonadota</taxon>
        <taxon>Gammaproteobacteria</taxon>
        <taxon>Pseudomonadales</taxon>
        <taxon>Marinobacteraceae</taxon>
        <taxon>Marinobacter</taxon>
    </lineage>
</organism>
<dbReference type="Proteomes" id="UP001576762">
    <property type="component" value="Unassembled WGS sequence"/>
</dbReference>
<dbReference type="EMBL" id="JBHFLD010000004">
    <property type="protein sequence ID" value="MFB2714658.1"/>
    <property type="molecule type" value="Genomic_DNA"/>
</dbReference>
<evidence type="ECO:0000313" key="2">
    <source>
        <dbReference type="Proteomes" id="UP001576762"/>
    </source>
</evidence>
<reference evidence="1 2" key="1">
    <citation type="submission" date="2024-09" db="EMBL/GenBank/DDBJ databases">
        <title>Draft genome sequences of 6 high pH adapted Marinobacter shengliensis sp. isolated from Mariana forearc serpentinite mud volcanoes.</title>
        <authorList>
            <person name="Elkassas S."/>
            <person name="Serres M."/>
            <person name="Michael N."/>
            <person name="Amina P."/>
            <person name="Teodora Z."/>
            <person name="Julie H."/>
        </authorList>
    </citation>
    <scope>NUCLEOTIDE SEQUENCE [LARGE SCALE GENOMIC DNA]</scope>
    <source>
        <strain evidence="1 2">EB4</strain>
    </source>
</reference>
<protein>
    <submittedName>
        <fullName evidence="1">Helix-turn-helix transcriptional regulator</fullName>
    </submittedName>
</protein>
<keyword evidence="2" id="KW-1185">Reference proteome</keyword>
<comment type="caution">
    <text evidence="1">The sequence shown here is derived from an EMBL/GenBank/DDBJ whole genome shotgun (WGS) entry which is preliminary data.</text>
</comment>
<name>A0ABV4W3H1_9GAMM</name>
<dbReference type="RefSeq" id="WP_374812984.1">
    <property type="nucleotide sequence ID" value="NZ_JBHFLD010000004.1"/>
</dbReference>
<accession>A0ABV4W3H1</accession>
<proteinExistence type="predicted"/>
<gene>
    <name evidence="1" type="ORF">ACE05E_04105</name>
</gene>
<sequence length="77" mass="8982">MTITTEFSHELLDTDQASKFIYGPRGKKGTLEQQRYRGVGPKFIKVGKLVRYRKSDLIEYLDQQTRTATSHQNLQTY</sequence>